<evidence type="ECO:0000313" key="2">
    <source>
        <dbReference type="Proteomes" id="UP000192940"/>
    </source>
</evidence>
<organism evidence="1 2">
    <name type="scientific">Paenibacillus uliginis N3/975</name>
    <dbReference type="NCBI Taxonomy" id="1313296"/>
    <lineage>
        <taxon>Bacteria</taxon>
        <taxon>Bacillati</taxon>
        <taxon>Bacillota</taxon>
        <taxon>Bacilli</taxon>
        <taxon>Bacillales</taxon>
        <taxon>Paenibacillaceae</taxon>
        <taxon>Paenibacillus</taxon>
    </lineage>
</organism>
<evidence type="ECO:0000313" key="1">
    <source>
        <dbReference type="EMBL" id="SMF91216.1"/>
    </source>
</evidence>
<proteinExistence type="predicted"/>
<dbReference type="RefSeq" id="WP_208915999.1">
    <property type="nucleotide sequence ID" value="NZ_LT840184.1"/>
</dbReference>
<dbReference type="EMBL" id="LT840184">
    <property type="protein sequence ID" value="SMF91216.1"/>
    <property type="molecule type" value="Genomic_DNA"/>
</dbReference>
<reference evidence="1 2" key="1">
    <citation type="submission" date="2017-04" db="EMBL/GenBank/DDBJ databases">
        <authorList>
            <person name="Afonso C.L."/>
            <person name="Miller P.J."/>
            <person name="Scott M.A."/>
            <person name="Spackman E."/>
            <person name="Goraichik I."/>
            <person name="Dimitrov K.M."/>
            <person name="Suarez D.L."/>
            <person name="Swayne D.E."/>
        </authorList>
    </citation>
    <scope>NUCLEOTIDE SEQUENCE [LARGE SCALE GENOMIC DNA]</scope>
    <source>
        <strain evidence="1 2">N3/975</strain>
    </source>
</reference>
<protein>
    <submittedName>
        <fullName evidence="1">Uncharacterized protein</fullName>
    </submittedName>
</protein>
<name>A0A1X7HQN5_9BACL</name>
<dbReference type="Proteomes" id="UP000192940">
    <property type="component" value="Chromosome I"/>
</dbReference>
<gene>
    <name evidence="1" type="ORF">SAMN05661091_5379</name>
</gene>
<dbReference type="AlphaFoldDB" id="A0A1X7HQN5"/>
<keyword evidence="2" id="KW-1185">Reference proteome</keyword>
<accession>A0A1X7HQN5</accession>
<dbReference type="STRING" id="1313296.SAMN05661091_5379"/>
<sequence length="252" mass="28953">MSYRVFMQESFNGHEAGRLVAGLDYSEAHLIQNQRKGVVVDAPDEYERQITQKVEKYREEYNKITQSDDPVYKVEGAIDYYVKQMQEKLDKEVAELTQQWRDVYKAMQEEAAKDAARFRRYITETEKESARQHATKAANALKYAGDSSVLEELVRLAPQMPNGQKLALMDELERIEGAANGKHGATIRRLYSELSSVTNTDLMHIKVVELLGDVGVDRAYRNLKMIHRTYKHLPINMNNSHRVTSAVRTGVR</sequence>